<feature type="transmembrane region" description="Helical" evidence="2">
    <location>
        <begin position="74"/>
        <end position="91"/>
    </location>
</feature>
<keyword evidence="2" id="KW-0812">Transmembrane</keyword>
<gene>
    <name evidence="3" type="ORF">EOE18_14075</name>
</gene>
<protein>
    <submittedName>
        <fullName evidence="3">Uncharacterized protein</fullName>
    </submittedName>
</protein>
<keyword evidence="2" id="KW-0472">Membrane</keyword>
<name>A0A437N243_9SPHN</name>
<proteinExistence type="predicted"/>
<comment type="caution">
    <text evidence="3">The sequence shown here is derived from an EMBL/GenBank/DDBJ whole genome shotgun (WGS) entry which is preliminary data.</text>
</comment>
<evidence type="ECO:0000313" key="4">
    <source>
        <dbReference type="Proteomes" id="UP000282837"/>
    </source>
</evidence>
<evidence type="ECO:0000256" key="1">
    <source>
        <dbReference type="SAM" id="Coils"/>
    </source>
</evidence>
<dbReference type="OrthoDB" id="9922372at2"/>
<feature type="transmembrane region" description="Helical" evidence="2">
    <location>
        <begin position="97"/>
        <end position="114"/>
    </location>
</feature>
<reference evidence="3 4" key="1">
    <citation type="submission" date="2019-01" db="EMBL/GenBank/DDBJ databases">
        <authorList>
            <person name="Chen W.-M."/>
        </authorList>
    </citation>
    <scope>NUCLEOTIDE SEQUENCE [LARGE SCALE GENOMIC DNA]</scope>
    <source>
        <strain evidence="3 4">FSY-9</strain>
    </source>
</reference>
<evidence type="ECO:0000313" key="3">
    <source>
        <dbReference type="EMBL" id="RVU03973.1"/>
    </source>
</evidence>
<dbReference type="RefSeq" id="WP_127710594.1">
    <property type="nucleotide sequence ID" value="NZ_SACO01000011.1"/>
</dbReference>
<dbReference type="AlphaFoldDB" id="A0A437N243"/>
<sequence length="133" mass="15641">MIEDRLTSITDERLLAALKEVNPPIEKLMADRFELRQEMRRKQAELDAERQRVKEMHFLTFEEIPQSLAFAKRTVLLIASLSLFALIIAYFSKIFEIKTISIILISLLLPIWLIDKAEGKFGRISLFRFWSKK</sequence>
<keyword evidence="4" id="KW-1185">Reference proteome</keyword>
<dbReference type="Proteomes" id="UP000282837">
    <property type="component" value="Unassembled WGS sequence"/>
</dbReference>
<organism evidence="3 4">
    <name type="scientific">Novosphingobium umbonatum</name>
    <dbReference type="NCBI Taxonomy" id="1908524"/>
    <lineage>
        <taxon>Bacteria</taxon>
        <taxon>Pseudomonadati</taxon>
        <taxon>Pseudomonadota</taxon>
        <taxon>Alphaproteobacteria</taxon>
        <taxon>Sphingomonadales</taxon>
        <taxon>Sphingomonadaceae</taxon>
        <taxon>Novosphingobium</taxon>
    </lineage>
</organism>
<dbReference type="EMBL" id="SACO01000011">
    <property type="protein sequence ID" value="RVU03973.1"/>
    <property type="molecule type" value="Genomic_DNA"/>
</dbReference>
<evidence type="ECO:0000256" key="2">
    <source>
        <dbReference type="SAM" id="Phobius"/>
    </source>
</evidence>
<keyword evidence="2" id="KW-1133">Transmembrane helix</keyword>
<feature type="coiled-coil region" evidence="1">
    <location>
        <begin position="25"/>
        <end position="56"/>
    </location>
</feature>
<keyword evidence="1" id="KW-0175">Coiled coil</keyword>
<accession>A0A437N243</accession>